<dbReference type="InterPro" id="IPR002701">
    <property type="entry name" value="CM_II_prokaryot"/>
</dbReference>
<evidence type="ECO:0000259" key="2">
    <source>
        <dbReference type="PROSITE" id="PS51168"/>
    </source>
</evidence>
<gene>
    <name evidence="3" type="ORF">LCGC14_0981870</name>
</gene>
<dbReference type="AlphaFoldDB" id="A0A0F9N8J9"/>
<dbReference type="InterPro" id="IPR036263">
    <property type="entry name" value="Chorismate_II_sf"/>
</dbReference>
<name>A0A0F9N8J9_9ZZZZ</name>
<protein>
    <recommendedName>
        <fullName evidence="2">Chorismate mutase domain-containing protein</fullName>
    </recommendedName>
</protein>
<sequence>MSQQAKDKINNLRKKIDVMDAGLVDLLNKRAELAYDVKKLKLANNMPILDSERETRIHEMIRRKSKGLLKEEDLERIYKLLLEVMRGIDEA</sequence>
<dbReference type="GO" id="GO:0004106">
    <property type="term" value="F:chorismate mutase activity"/>
    <property type="evidence" value="ECO:0007669"/>
    <property type="project" value="InterPro"/>
</dbReference>
<evidence type="ECO:0000313" key="3">
    <source>
        <dbReference type="EMBL" id="KKN15850.1"/>
    </source>
</evidence>
<feature type="domain" description="Chorismate mutase" evidence="2">
    <location>
        <begin position="3"/>
        <end position="91"/>
    </location>
</feature>
<dbReference type="SUPFAM" id="SSF48600">
    <property type="entry name" value="Chorismate mutase II"/>
    <property type="match status" value="1"/>
</dbReference>
<dbReference type="PROSITE" id="PS51168">
    <property type="entry name" value="CHORISMATE_MUT_2"/>
    <property type="match status" value="1"/>
</dbReference>
<comment type="caution">
    <text evidence="3">The sequence shown here is derived from an EMBL/GenBank/DDBJ whole genome shotgun (WGS) entry which is preliminary data.</text>
</comment>
<dbReference type="InterPro" id="IPR051331">
    <property type="entry name" value="Chorismate_mutase-related"/>
</dbReference>
<keyword evidence="1" id="KW-0413">Isomerase</keyword>
<dbReference type="GO" id="GO:0009697">
    <property type="term" value="P:salicylic acid biosynthetic process"/>
    <property type="evidence" value="ECO:0007669"/>
    <property type="project" value="TreeGrafter"/>
</dbReference>
<organism evidence="3">
    <name type="scientific">marine sediment metagenome</name>
    <dbReference type="NCBI Taxonomy" id="412755"/>
    <lineage>
        <taxon>unclassified sequences</taxon>
        <taxon>metagenomes</taxon>
        <taxon>ecological metagenomes</taxon>
    </lineage>
</organism>
<dbReference type="PANTHER" id="PTHR38041:SF1">
    <property type="entry name" value="CHORISMATE MUTASE"/>
    <property type="match status" value="1"/>
</dbReference>
<dbReference type="PANTHER" id="PTHR38041">
    <property type="entry name" value="CHORISMATE MUTASE"/>
    <property type="match status" value="1"/>
</dbReference>
<accession>A0A0F9N8J9</accession>
<dbReference type="InterPro" id="IPR036979">
    <property type="entry name" value="CM_dom_sf"/>
</dbReference>
<dbReference type="GO" id="GO:0046417">
    <property type="term" value="P:chorismate metabolic process"/>
    <property type="evidence" value="ECO:0007669"/>
    <property type="project" value="InterPro"/>
</dbReference>
<dbReference type="EMBL" id="LAZR01003671">
    <property type="protein sequence ID" value="KKN15850.1"/>
    <property type="molecule type" value="Genomic_DNA"/>
</dbReference>
<proteinExistence type="predicted"/>
<reference evidence="3" key="1">
    <citation type="journal article" date="2015" name="Nature">
        <title>Complex archaea that bridge the gap between prokaryotes and eukaryotes.</title>
        <authorList>
            <person name="Spang A."/>
            <person name="Saw J.H."/>
            <person name="Jorgensen S.L."/>
            <person name="Zaremba-Niedzwiedzka K."/>
            <person name="Martijn J."/>
            <person name="Lind A.E."/>
            <person name="van Eijk R."/>
            <person name="Schleper C."/>
            <person name="Guy L."/>
            <person name="Ettema T.J."/>
        </authorList>
    </citation>
    <scope>NUCLEOTIDE SEQUENCE</scope>
</reference>
<evidence type="ECO:0000256" key="1">
    <source>
        <dbReference type="ARBA" id="ARBA00023235"/>
    </source>
</evidence>
<dbReference type="Pfam" id="PF01817">
    <property type="entry name" value="CM_2"/>
    <property type="match status" value="1"/>
</dbReference>
<dbReference type="SMART" id="SM00830">
    <property type="entry name" value="CM_2"/>
    <property type="match status" value="1"/>
</dbReference>
<dbReference type="Gene3D" id="1.20.59.10">
    <property type="entry name" value="Chorismate mutase"/>
    <property type="match status" value="1"/>
</dbReference>